<dbReference type="InterPro" id="IPR001753">
    <property type="entry name" value="Enoyl-CoA_hydra/iso"/>
</dbReference>
<dbReference type="EMBL" id="BAABGM010000001">
    <property type="protein sequence ID" value="GAA4397885.1"/>
    <property type="molecule type" value="Genomic_DNA"/>
</dbReference>
<comment type="caution">
    <text evidence="1">The sequence shown here is derived from an EMBL/GenBank/DDBJ whole genome shotgun (WGS) entry which is preliminary data.</text>
</comment>
<protein>
    <recommendedName>
        <fullName evidence="3">Enoyl-CoA hydratase/isomerase family protein</fullName>
    </recommendedName>
</protein>
<proteinExistence type="predicted"/>
<dbReference type="SUPFAM" id="SSF52096">
    <property type="entry name" value="ClpP/crotonase"/>
    <property type="match status" value="1"/>
</dbReference>
<evidence type="ECO:0000313" key="1">
    <source>
        <dbReference type="EMBL" id="GAA4397885.1"/>
    </source>
</evidence>
<reference evidence="2" key="1">
    <citation type="journal article" date="2019" name="Int. J. Syst. Evol. Microbiol.">
        <title>The Global Catalogue of Microorganisms (GCM) 10K type strain sequencing project: providing services to taxonomists for standard genome sequencing and annotation.</title>
        <authorList>
            <consortium name="The Broad Institute Genomics Platform"/>
            <consortium name="The Broad Institute Genome Sequencing Center for Infectious Disease"/>
            <person name="Wu L."/>
            <person name="Ma J."/>
        </authorList>
    </citation>
    <scope>NUCLEOTIDE SEQUENCE [LARGE SCALE GENOMIC DNA]</scope>
    <source>
        <strain evidence="2">JCM 17809</strain>
    </source>
</reference>
<dbReference type="RefSeq" id="WP_345201576.1">
    <property type="nucleotide sequence ID" value="NZ_BAABGM010000001.1"/>
</dbReference>
<evidence type="ECO:0008006" key="3">
    <source>
        <dbReference type="Google" id="ProtNLM"/>
    </source>
</evidence>
<evidence type="ECO:0000313" key="2">
    <source>
        <dbReference type="Proteomes" id="UP001500945"/>
    </source>
</evidence>
<keyword evidence="2" id="KW-1185">Reference proteome</keyword>
<dbReference type="Proteomes" id="UP001500945">
    <property type="component" value="Unassembled WGS sequence"/>
</dbReference>
<organism evidence="1 2">
    <name type="scientific">Fodinibacter luteus</name>
    <dbReference type="NCBI Taxonomy" id="552064"/>
    <lineage>
        <taxon>Bacteria</taxon>
        <taxon>Bacillati</taxon>
        <taxon>Actinomycetota</taxon>
        <taxon>Actinomycetes</taxon>
        <taxon>Micrococcales</taxon>
        <taxon>Intrasporangiaceae</taxon>
        <taxon>Fodinibacter (ex Wang et al. 2009)</taxon>
    </lineage>
</organism>
<dbReference type="Gene3D" id="3.30.300.220">
    <property type="match status" value="1"/>
</dbReference>
<gene>
    <name evidence="1" type="ORF">GCM10023168_03330</name>
</gene>
<accession>A0ABP8JZ76</accession>
<sequence>MLLEFVLDERVPVITLNRPHADNAITTELAVQFIEVLETIAARPSVRVAVLTSAGTGPCPSVVTCTNARR</sequence>
<dbReference type="InterPro" id="IPR029045">
    <property type="entry name" value="ClpP/crotonase-like_dom_sf"/>
</dbReference>
<dbReference type="Pfam" id="PF00378">
    <property type="entry name" value="ECH_1"/>
    <property type="match status" value="1"/>
</dbReference>
<name>A0ABP8JZ76_9MICO</name>